<dbReference type="InterPro" id="IPR027806">
    <property type="entry name" value="HARBI1_dom"/>
</dbReference>
<accession>A0A139AHJ0</accession>
<reference evidence="5 6" key="1">
    <citation type="journal article" date="2015" name="Genome Biol. Evol.">
        <title>Phylogenomic analyses indicate that early fungi evolved digesting cell walls of algal ancestors of land plants.</title>
        <authorList>
            <person name="Chang Y."/>
            <person name="Wang S."/>
            <person name="Sekimoto S."/>
            <person name="Aerts A.L."/>
            <person name="Choi C."/>
            <person name="Clum A."/>
            <person name="LaButti K.M."/>
            <person name="Lindquist E.A."/>
            <person name="Yee Ngan C."/>
            <person name="Ohm R.A."/>
            <person name="Salamov A.A."/>
            <person name="Grigoriev I.V."/>
            <person name="Spatafora J.W."/>
            <person name="Berbee M.L."/>
        </authorList>
    </citation>
    <scope>NUCLEOTIDE SEQUENCE [LARGE SCALE GENOMIC DNA]</scope>
    <source>
        <strain evidence="5 6">JEL478</strain>
    </source>
</reference>
<dbReference type="GO" id="GO:0046872">
    <property type="term" value="F:metal ion binding"/>
    <property type="evidence" value="ECO:0007669"/>
    <property type="project" value="UniProtKB-KW"/>
</dbReference>
<feature type="domain" description="DDE Tnp4" evidence="4">
    <location>
        <begin position="2"/>
        <end position="40"/>
    </location>
</feature>
<evidence type="ECO:0000256" key="3">
    <source>
        <dbReference type="SAM" id="MobiDB-lite"/>
    </source>
</evidence>
<keyword evidence="2" id="KW-0479">Metal-binding</keyword>
<dbReference type="EMBL" id="KQ965759">
    <property type="protein sequence ID" value="KXS15905.1"/>
    <property type="molecule type" value="Genomic_DNA"/>
</dbReference>
<name>A0A139AHJ0_GONPJ</name>
<dbReference type="Pfam" id="PF13359">
    <property type="entry name" value="DDE_Tnp_4"/>
    <property type="match status" value="1"/>
</dbReference>
<evidence type="ECO:0000259" key="4">
    <source>
        <dbReference type="Pfam" id="PF13359"/>
    </source>
</evidence>
<evidence type="ECO:0000313" key="6">
    <source>
        <dbReference type="Proteomes" id="UP000070544"/>
    </source>
</evidence>
<comment type="cofactor">
    <cofactor evidence="1">
        <name>a divalent metal cation</name>
        <dbReference type="ChEBI" id="CHEBI:60240"/>
    </cofactor>
</comment>
<organism evidence="5 6">
    <name type="scientific">Gonapodya prolifera (strain JEL478)</name>
    <name type="common">Monoblepharis prolifera</name>
    <dbReference type="NCBI Taxonomy" id="1344416"/>
    <lineage>
        <taxon>Eukaryota</taxon>
        <taxon>Fungi</taxon>
        <taxon>Fungi incertae sedis</taxon>
        <taxon>Chytridiomycota</taxon>
        <taxon>Chytridiomycota incertae sedis</taxon>
        <taxon>Monoblepharidomycetes</taxon>
        <taxon>Monoblepharidales</taxon>
        <taxon>Gonapodyaceae</taxon>
        <taxon>Gonapodya</taxon>
    </lineage>
</organism>
<keyword evidence="6" id="KW-1185">Reference proteome</keyword>
<evidence type="ECO:0000256" key="2">
    <source>
        <dbReference type="ARBA" id="ARBA00022723"/>
    </source>
</evidence>
<dbReference type="OrthoDB" id="1681765at2759"/>
<gene>
    <name evidence="5" type="ORF">M427DRAFT_98471</name>
</gene>
<protein>
    <recommendedName>
        <fullName evidence="4">DDE Tnp4 domain-containing protein</fullName>
    </recommendedName>
</protein>
<feature type="non-terminal residue" evidence="5">
    <location>
        <position position="1"/>
    </location>
</feature>
<dbReference type="Proteomes" id="UP000070544">
    <property type="component" value="Unassembled WGS sequence"/>
</dbReference>
<evidence type="ECO:0000256" key="1">
    <source>
        <dbReference type="ARBA" id="ARBA00001968"/>
    </source>
</evidence>
<feature type="region of interest" description="Disordered" evidence="3">
    <location>
        <begin position="68"/>
        <end position="101"/>
    </location>
</feature>
<evidence type="ECO:0000313" key="5">
    <source>
        <dbReference type="EMBL" id="KXS15905.1"/>
    </source>
</evidence>
<proteinExistence type="predicted"/>
<dbReference type="AlphaFoldDB" id="A0A139AHJ0"/>
<sequence>NIVEQAFGILKKRFRILTQAPMYSLGTQVNIVVACAVLHNLIKTEGNKPEDWLVHQWDEQQDALAAARRRGRMEEEAGEDYVPAQPNADKGSSEHQDSITSKMWDQYQTVGASKLPWDHDIRVWSVWQLNNKD</sequence>